<gene>
    <name evidence="3" type="ORF">SAMN05444581_11616</name>
</gene>
<feature type="region of interest" description="Disordered" evidence="1">
    <location>
        <begin position="1"/>
        <end position="24"/>
    </location>
</feature>
<dbReference type="OrthoDB" id="7195851at2"/>
<accession>A0A1I4BPZ0</accession>
<evidence type="ECO:0000259" key="2">
    <source>
        <dbReference type="PROSITE" id="PS51208"/>
    </source>
</evidence>
<dbReference type="SMART" id="SM00869">
    <property type="entry name" value="Autotransporter"/>
    <property type="match status" value="1"/>
</dbReference>
<name>A0A1I4BPZ0_9HYPH</name>
<protein>
    <submittedName>
        <fullName evidence="3">Uncharacterized conserved protein, contains a C-terminal beta-barrel porin domain</fullName>
    </submittedName>
</protein>
<reference evidence="3 4" key="1">
    <citation type="submission" date="2016-10" db="EMBL/GenBank/DDBJ databases">
        <authorList>
            <person name="de Groot N.N."/>
        </authorList>
    </citation>
    <scope>NUCLEOTIDE SEQUENCE [LARGE SCALE GENOMIC DNA]</scope>
    <source>
        <strain evidence="3 4">NE2</strain>
    </source>
</reference>
<dbReference type="Proteomes" id="UP000198755">
    <property type="component" value="Unassembled WGS sequence"/>
</dbReference>
<evidence type="ECO:0000313" key="4">
    <source>
        <dbReference type="Proteomes" id="UP000198755"/>
    </source>
</evidence>
<feature type="domain" description="Autotransporter" evidence="2">
    <location>
        <begin position="1885"/>
        <end position="2180"/>
    </location>
</feature>
<keyword evidence="4" id="KW-1185">Reference proteome</keyword>
<dbReference type="RefSeq" id="WP_139223660.1">
    <property type="nucleotide sequence ID" value="NZ_FOSN01000016.1"/>
</dbReference>
<dbReference type="EMBL" id="FOSN01000016">
    <property type="protein sequence ID" value="SFK70874.1"/>
    <property type="molecule type" value="Genomic_DNA"/>
</dbReference>
<dbReference type="InterPro" id="IPR005546">
    <property type="entry name" value="Autotransporte_beta"/>
</dbReference>
<proteinExistence type="predicted"/>
<sequence>MGNTAGKVDVTSNGSITTGSAGAPSDNAIGIEAQSIGGGGGNGGFSLSVAAALDSFAIGIGKAGSGGEGGTSDTVNVTSNGTIETFGKLSYGILAQSIGGGGGNGGFAISGAFSESGSGMGNAIGGDGGGGNTGGAVTVTTNATATSTIPGTVISTHGLGAVGILAQSIGGGGGNGGFAIDLNVSIEGGAGDDVSSVLGATGAVAGGGGDASNGLIVTVNNNGGIATTGAAAHGVLAQSIGGGGGNGGFAIAGSFSNDSDASSNAIGGKGGAGGAGGQVIVNNKGDIAVGGDAANAIVAQSIGGGGGGGGFSIGAALSLGGKAASNSLGDGGLSSEVDVFNANKITVGGAHAAGILAQSVGGGGGNGGFTIGAGISVSDSDGASDTVGGSGGKGGQGGIVKVTTSAGSSITTSGFMDYGIEAQSIGGGGGNGGFAISGTFSDGGDAKSSIGGQDKNADCKMTAGCGGGASLMVTVDNAGGVETLGANSVGILAQSIGGGGAGGFAASASLSLNGSVASNSVGGAGGDGGVGGEVEVTNQASALIHTVKDNSTGVIAQSIGGGGGNGGFSIGAGLSLGAEAAANTVGGSGGKGGSSSEVDVTNLGAIFADGAHSTGILAQSIGGGGGNGGFTIGAAGSTGGNGASDSVGGNGGVVKVVNGPGALIVTGGAMDYGIQAQSIGGGGGNGGFVVAGSFSSGGDASSKIGGDCNANCTAHITGGGGGFAMQVTVENSGLILTGGASSIGILAQSIGGGGGSGGFSGGLAFSASGGATSNSVGGSGGAGGAGGAVTVINHVAGVIHTEQANSTGIMAQSIGGGGGNGAFSFSGGVGGGGSGVSQSVGGTGGKGGAGALVTVQNDGAIQTDAALSYGIYAQSIGGGGGAGGISVSGAYSSSGGATSTVGGQGAAGGGGGEVKVTNTGSILVKGAGSVGIYAQSVGGGGAGGAGGNVTVISTGSIETLSADSVAVIAQSIGGGGGSGAFAISAQDGALDGSTLQIGGSGAATQGVNGNVIVDISGGDIVTAGDLSYGLLSQAIGGGGGNGALSVPDPLTIGILGSTQMVGASGSIVGDGNPLDAKNANSIGTTGAGALGYVGQSIGGGGGTSGVTGDVTFTAAGPLKLVVGGSSSGGGSGGIASVTNTAALIVTGGDLAVPASGDPAAALLAQSIGGGGGSAVYALGVVQGMAGPVSLTLGGSEGGVDNGGLLTLTTGGDVVTQGRFAPGVIGQTIGGGGGFGAVTASSGLSASGVLFSLGSTGGSGGSADPTGASTWTIGGGNIVTSGLLSDALVAQAIGAGGGLAGFVSDGAQKPPLAGAILGAGGAAVGNGSVVTLINSSSLSTTGTGALGIIAQSIGGGGGAAQAYGLSGSGIITLGASGGASGDGKLVSVTSSGSIRTIGDGAHGILAQSVGGGGGFFAAFDGPLLSPTVQAGAGGGGGAGGGVTVLVQGEINTTGAGAHGVIAQSVGGGGGLVGAGQFATTLPTAGSFAGSVGGVGAAGVVTVDATASIFAMGADSTGIVAASTDASGRGGSINVGVATGVAIVGGLGVGGTPGHGDEPANAVRFIGGAANMLSNHGILTTGSGIDGFTVTGGLGDDAIDNFGHMDGSIDLSAGANALHNEATTDKFMATGVFNSGAVVWLGGANLLTNDGLMSPGAYLNVLTTNVTGNFLQSATGVYGLDLELKNQTADRINVLQTAGVGGKATVGGRVNINILNPGLALPGGHVVTIVHAEGGETHPGLGLTYVPSAVANYGLSFTPTDINLDYAIDFSPSGLTVNEHAVGYAINNIQVARISPAFTPIASALFYQPTVAALGAVYDSISGEGVSGFEQTAFGSNDLFLTSVGLQTDFWLSDRTADASGKTVCEHTVLTGSALHVAPNGGVAPPPCERSWRAWFAGYGGNSRVAGEYPLGSAKLKDNNSGVSAGLDYQLTQDVLLGVAGGAGSSGFNVSARETSGSLQTGHVALYGAGRAGAFYATGVVAYDFSNVHENRFAAIPGSNQPIVPTPSFAEHLAGDFGADSVSGRLEAGWRSAYAGVNITPFGAFQFSSLNMHGFSETADRGPSVIGLTFSDRSVASLPSFLGVKLESGGFVLPGDSLLSASLRVSWMHEFSVWRPVTASFLAAPGFDFTVYGAKAPRDSARVNAGFKLDLTPNMALFGNFLGDFSGKGQALAGSGGVRIAW</sequence>
<feature type="compositionally biased region" description="Polar residues" evidence="1">
    <location>
        <begin position="10"/>
        <end position="20"/>
    </location>
</feature>
<organism evidence="3 4">
    <name type="scientific">Methylocapsa palsarum</name>
    <dbReference type="NCBI Taxonomy" id="1612308"/>
    <lineage>
        <taxon>Bacteria</taxon>
        <taxon>Pseudomonadati</taxon>
        <taxon>Pseudomonadota</taxon>
        <taxon>Alphaproteobacteria</taxon>
        <taxon>Hyphomicrobiales</taxon>
        <taxon>Beijerinckiaceae</taxon>
        <taxon>Methylocapsa</taxon>
    </lineage>
</organism>
<dbReference type="PROSITE" id="PS51208">
    <property type="entry name" value="AUTOTRANSPORTER"/>
    <property type="match status" value="1"/>
</dbReference>
<dbReference type="InterPro" id="IPR036709">
    <property type="entry name" value="Autotransporte_beta_dom_sf"/>
</dbReference>
<evidence type="ECO:0000313" key="3">
    <source>
        <dbReference type="EMBL" id="SFK70874.1"/>
    </source>
</evidence>
<evidence type="ECO:0000256" key="1">
    <source>
        <dbReference type="SAM" id="MobiDB-lite"/>
    </source>
</evidence>
<dbReference type="SUPFAM" id="SSF103515">
    <property type="entry name" value="Autotransporter"/>
    <property type="match status" value="1"/>
</dbReference>
<dbReference type="STRING" id="1612308.SAMN05444581_11616"/>